<accession>A0A3B0R4N4</accession>
<dbReference type="InterPro" id="IPR052346">
    <property type="entry name" value="O-mannosyl-transferase_TMTC"/>
</dbReference>
<dbReference type="AlphaFoldDB" id="A0A3B0R4N4"/>
<dbReference type="PROSITE" id="PS50293">
    <property type="entry name" value="TPR_REGION"/>
    <property type="match status" value="1"/>
</dbReference>
<evidence type="ECO:0000256" key="1">
    <source>
        <dbReference type="ARBA" id="ARBA00022737"/>
    </source>
</evidence>
<dbReference type="InterPro" id="IPR019734">
    <property type="entry name" value="TPR_rpt"/>
</dbReference>
<reference evidence="3" key="1">
    <citation type="submission" date="2018-06" db="EMBL/GenBank/DDBJ databases">
        <authorList>
            <person name="Zhirakovskaya E."/>
        </authorList>
    </citation>
    <scope>NUCLEOTIDE SEQUENCE</scope>
</reference>
<dbReference type="Gene3D" id="1.25.40.10">
    <property type="entry name" value="Tetratricopeptide repeat domain"/>
    <property type="match status" value="2"/>
</dbReference>
<dbReference type="PANTHER" id="PTHR44227:SF3">
    <property type="entry name" value="PROTEIN O-MANNOSYL-TRANSFERASE TMTC4"/>
    <property type="match status" value="1"/>
</dbReference>
<dbReference type="GO" id="GO:0000030">
    <property type="term" value="F:mannosyltransferase activity"/>
    <property type="evidence" value="ECO:0007669"/>
    <property type="project" value="TreeGrafter"/>
</dbReference>
<dbReference type="Pfam" id="PF13432">
    <property type="entry name" value="TPR_16"/>
    <property type="match status" value="1"/>
</dbReference>
<evidence type="ECO:0000313" key="3">
    <source>
        <dbReference type="EMBL" id="VAV82848.1"/>
    </source>
</evidence>
<organism evidence="3">
    <name type="scientific">hydrothermal vent metagenome</name>
    <dbReference type="NCBI Taxonomy" id="652676"/>
    <lineage>
        <taxon>unclassified sequences</taxon>
        <taxon>metagenomes</taxon>
        <taxon>ecological metagenomes</taxon>
    </lineage>
</organism>
<dbReference type="SUPFAM" id="SSF48452">
    <property type="entry name" value="TPR-like"/>
    <property type="match status" value="1"/>
</dbReference>
<dbReference type="PROSITE" id="PS51257">
    <property type="entry name" value="PROKAR_LIPOPROTEIN"/>
    <property type="match status" value="1"/>
</dbReference>
<dbReference type="EMBL" id="UOEA01000030">
    <property type="protein sequence ID" value="VAV82848.1"/>
    <property type="molecule type" value="Genomic_DNA"/>
</dbReference>
<evidence type="ECO:0000256" key="2">
    <source>
        <dbReference type="ARBA" id="ARBA00022803"/>
    </source>
</evidence>
<dbReference type="SMART" id="SM00028">
    <property type="entry name" value="TPR"/>
    <property type="match status" value="6"/>
</dbReference>
<dbReference type="PANTHER" id="PTHR44227">
    <property type="match status" value="1"/>
</dbReference>
<proteinExistence type="predicted"/>
<dbReference type="GO" id="GO:0035269">
    <property type="term" value="P:protein O-linked glycosylation via mannose"/>
    <property type="evidence" value="ECO:0007669"/>
    <property type="project" value="TreeGrafter"/>
</dbReference>
<protein>
    <submittedName>
        <fullName evidence="3">Uncharacterized protein</fullName>
    </submittedName>
</protein>
<sequence length="249" mass="28385">MNFLRAIILIVSVFVLSSCVATTAQKQADASLRFKMGQVYFSETKYSLALKELISAVELHPDEPSYRHLLGLTYFTRKKYDEAAVHLEEAVRLRPDFADASVNLGVVYLRLGRLDEAVELFNQALENVFYATPEVAHYNLGCAYYEKGSYRQSIVHFKRTVSINNKYALAFNNMGLAFDKLGMLDKAERSYRSAVKNEPRFAAAYFNLGEVLLKKKKRRASLAAFRKVVELAPQSEKARNARDYIDLLR</sequence>
<dbReference type="Pfam" id="PF13181">
    <property type="entry name" value="TPR_8"/>
    <property type="match status" value="1"/>
</dbReference>
<dbReference type="PROSITE" id="PS50005">
    <property type="entry name" value="TPR"/>
    <property type="match status" value="6"/>
</dbReference>
<keyword evidence="1" id="KW-0677">Repeat</keyword>
<dbReference type="Pfam" id="PF14559">
    <property type="entry name" value="TPR_19"/>
    <property type="match status" value="1"/>
</dbReference>
<dbReference type="GO" id="GO:0030968">
    <property type="term" value="P:endoplasmic reticulum unfolded protein response"/>
    <property type="evidence" value="ECO:0007669"/>
    <property type="project" value="TreeGrafter"/>
</dbReference>
<gene>
    <name evidence="3" type="ORF">MNBD_DELTA01-255</name>
</gene>
<name>A0A3B0R4N4_9ZZZZ</name>
<dbReference type="InterPro" id="IPR011990">
    <property type="entry name" value="TPR-like_helical_dom_sf"/>
</dbReference>
<keyword evidence="2" id="KW-0802">TPR repeat</keyword>
<dbReference type="GO" id="GO:0005783">
    <property type="term" value="C:endoplasmic reticulum"/>
    <property type="evidence" value="ECO:0007669"/>
    <property type="project" value="TreeGrafter"/>
</dbReference>